<reference evidence="3" key="1">
    <citation type="journal article" date="2009" name="Environ. Microbiol.">
        <title>Contribution of mobile genetic elements to Desulfovibrio vulgaris genome plasticity.</title>
        <authorList>
            <person name="Walker C.B."/>
            <person name="Stolyar S."/>
            <person name="Chivian D."/>
            <person name="Pinel N."/>
            <person name="Gabster J.A."/>
            <person name="Dehal P.S."/>
            <person name="He Z."/>
            <person name="Yang Z.K."/>
            <person name="Yen H.C."/>
            <person name="Zhou J."/>
            <person name="Wall J.D."/>
            <person name="Hazen T.C."/>
            <person name="Arkin A.P."/>
            <person name="Stahl D.A."/>
        </authorList>
    </citation>
    <scope>NUCLEOTIDE SEQUENCE [LARGE SCALE GENOMIC DNA]</scope>
    <source>
        <strain evidence="3">DP4</strain>
    </source>
</reference>
<dbReference type="EMBL" id="CP000527">
    <property type="protein sequence ID" value="ABM27141.1"/>
    <property type="molecule type" value="Genomic_DNA"/>
</dbReference>
<dbReference type="KEGG" id="dvl:Dvul_0117"/>
<protein>
    <submittedName>
        <fullName evidence="2">Uncharacterized protein</fullName>
    </submittedName>
</protein>
<dbReference type="AlphaFoldDB" id="A0A0H3A5A1"/>
<dbReference type="HOGENOM" id="CLU_2355226_0_0_7"/>
<name>A0A0H3A5A1_NITV4</name>
<organism evidence="2 3">
    <name type="scientific">Nitratidesulfovibrio vulgaris (strain DP4)</name>
    <name type="common">Desulfovibrio vulgaris</name>
    <dbReference type="NCBI Taxonomy" id="391774"/>
    <lineage>
        <taxon>Bacteria</taxon>
        <taxon>Pseudomonadati</taxon>
        <taxon>Thermodesulfobacteriota</taxon>
        <taxon>Desulfovibrionia</taxon>
        <taxon>Desulfovibrionales</taxon>
        <taxon>Desulfovibrionaceae</taxon>
        <taxon>Nitratidesulfovibrio</taxon>
    </lineage>
</organism>
<sequence length="96" mass="10339">MPGPDDGDSGGTMLHVWHVPSLDAADVRWCFAQDDRAPDMVPYTARQVFAGRLAGRLAERLAERLAGRLPSTWRAHDGHTSGNASATRNKEGAEGV</sequence>
<dbReference type="Proteomes" id="UP000009173">
    <property type="component" value="Chromosome"/>
</dbReference>
<evidence type="ECO:0000313" key="3">
    <source>
        <dbReference type="Proteomes" id="UP000009173"/>
    </source>
</evidence>
<evidence type="ECO:0000313" key="2">
    <source>
        <dbReference type="EMBL" id="ABM27141.1"/>
    </source>
</evidence>
<gene>
    <name evidence="2" type="ordered locus">Dvul_0117</name>
</gene>
<accession>A0A0H3A5A1</accession>
<evidence type="ECO:0000256" key="1">
    <source>
        <dbReference type="SAM" id="MobiDB-lite"/>
    </source>
</evidence>
<feature type="region of interest" description="Disordered" evidence="1">
    <location>
        <begin position="72"/>
        <end position="96"/>
    </location>
</feature>
<proteinExistence type="predicted"/>